<dbReference type="AlphaFoldDB" id="A0AA40AKN7"/>
<keyword evidence="2" id="KW-1185">Reference proteome</keyword>
<sequence length="273" mass="31950">MDALARVMRWGTPTHPCLTIEYLKPNNLYITLAWQAHVALARHHEGDKPLTAQKLQSRLAGLRDTQAKFICAEVERGQQLESRLFDPNLCRCLRYASMDKKWRHPLDETLLLQSPKLKNRPCHSEPTRRLAPLLRAQMDDPSGHDRINAHNRLQSEHRQFWRHCAARKDGKIDPLGHAEQAVVVAPCISGRDWIEVNYEMTMCLRRERGAPFMPLSWFYYLDPDSHRLTEDDEGLGVYWCKEETCRNYYRYGLSRLHPFVRWGDYSQPCPEGE</sequence>
<reference evidence="1" key="1">
    <citation type="submission" date="2023-06" db="EMBL/GenBank/DDBJ databases">
        <title>Genome-scale phylogeny and comparative genomics of the fungal order Sordariales.</title>
        <authorList>
            <consortium name="Lawrence Berkeley National Laboratory"/>
            <person name="Hensen N."/>
            <person name="Bonometti L."/>
            <person name="Westerberg I."/>
            <person name="Brannstrom I.O."/>
            <person name="Guillou S."/>
            <person name="Cros-Aarteil S."/>
            <person name="Calhoun S."/>
            <person name="Haridas S."/>
            <person name="Kuo A."/>
            <person name="Mondo S."/>
            <person name="Pangilinan J."/>
            <person name="Riley R."/>
            <person name="LaButti K."/>
            <person name="Andreopoulos B."/>
            <person name="Lipzen A."/>
            <person name="Chen C."/>
            <person name="Yanf M."/>
            <person name="Daum C."/>
            <person name="Ng V."/>
            <person name="Clum A."/>
            <person name="Steindorff A."/>
            <person name="Ohm R."/>
            <person name="Martin F."/>
            <person name="Silar P."/>
            <person name="Natvig D."/>
            <person name="Lalanne C."/>
            <person name="Gautier V."/>
            <person name="Ament-velasquez S.L."/>
            <person name="Kruys A."/>
            <person name="Hutchinson M.I."/>
            <person name="Powell A.J."/>
            <person name="Barry K."/>
            <person name="Miller A.N."/>
            <person name="Grigoriev I.V."/>
            <person name="Debuchy R."/>
            <person name="Gladieux P."/>
            <person name="Thoren M.H."/>
            <person name="Johannesson H."/>
        </authorList>
    </citation>
    <scope>NUCLEOTIDE SEQUENCE</scope>
    <source>
        <strain evidence="1">SMH2392-1A</strain>
    </source>
</reference>
<dbReference type="Proteomes" id="UP001172101">
    <property type="component" value="Unassembled WGS sequence"/>
</dbReference>
<organism evidence="1 2">
    <name type="scientific">Lasiosphaeria miniovina</name>
    <dbReference type="NCBI Taxonomy" id="1954250"/>
    <lineage>
        <taxon>Eukaryota</taxon>
        <taxon>Fungi</taxon>
        <taxon>Dikarya</taxon>
        <taxon>Ascomycota</taxon>
        <taxon>Pezizomycotina</taxon>
        <taxon>Sordariomycetes</taxon>
        <taxon>Sordariomycetidae</taxon>
        <taxon>Sordariales</taxon>
        <taxon>Lasiosphaeriaceae</taxon>
        <taxon>Lasiosphaeria</taxon>
    </lineage>
</organism>
<evidence type="ECO:0000313" key="2">
    <source>
        <dbReference type="Proteomes" id="UP001172101"/>
    </source>
</evidence>
<dbReference type="GeneID" id="85328678"/>
<accession>A0AA40AKN7</accession>
<protein>
    <submittedName>
        <fullName evidence="1">Uncharacterized protein</fullName>
    </submittedName>
</protein>
<name>A0AA40AKN7_9PEZI</name>
<comment type="caution">
    <text evidence="1">The sequence shown here is derived from an EMBL/GenBank/DDBJ whole genome shotgun (WGS) entry which is preliminary data.</text>
</comment>
<dbReference type="RefSeq" id="XP_060296401.1">
    <property type="nucleotide sequence ID" value="XM_060445408.1"/>
</dbReference>
<gene>
    <name evidence="1" type="ORF">B0T26DRAFT_751643</name>
</gene>
<dbReference type="EMBL" id="JAUIRO010000004">
    <property type="protein sequence ID" value="KAK0717608.1"/>
    <property type="molecule type" value="Genomic_DNA"/>
</dbReference>
<evidence type="ECO:0000313" key="1">
    <source>
        <dbReference type="EMBL" id="KAK0717608.1"/>
    </source>
</evidence>
<proteinExistence type="predicted"/>